<keyword evidence="7" id="KW-0762">Sugar transport</keyword>
<dbReference type="EMBL" id="VOSK01000065">
    <property type="protein sequence ID" value="MPR26920.1"/>
    <property type="molecule type" value="Genomic_DNA"/>
</dbReference>
<comment type="subcellular location">
    <subcellularLocation>
        <location evidence="1">Cell membrane</location>
        <topology evidence="1">Multi-pass membrane protein</topology>
    </subcellularLocation>
</comment>
<organism evidence="11 12">
    <name type="scientific">Microvirga tunisiensis</name>
    <dbReference type="NCBI Taxonomy" id="2108360"/>
    <lineage>
        <taxon>Bacteria</taxon>
        <taxon>Pseudomonadati</taxon>
        <taxon>Pseudomonadota</taxon>
        <taxon>Alphaproteobacteria</taxon>
        <taxon>Hyphomicrobiales</taxon>
        <taxon>Methylobacteriaceae</taxon>
        <taxon>Microvirga</taxon>
    </lineage>
</organism>
<reference evidence="11 12" key="1">
    <citation type="journal article" date="2019" name="Syst. Appl. Microbiol.">
        <title>Microvirga tunisiensis sp. nov., a root nodule symbiotic bacterium isolated from Lupinus micranthus and L. luteus grown in Northern Tunisia.</title>
        <authorList>
            <person name="Msaddak A."/>
            <person name="Rejili M."/>
            <person name="Duran D."/>
            <person name="Mars M."/>
            <person name="Palacios J.M."/>
            <person name="Ruiz-Argueso T."/>
            <person name="Rey L."/>
            <person name="Imperial J."/>
        </authorList>
    </citation>
    <scope>NUCLEOTIDE SEQUENCE [LARGE SCALE GENOMIC DNA]</scope>
    <source>
        <strain evidence="11 12">Lmie10</strain>
    </source>
</reference>
<sequence>MALGSHAAQLPAWAHRFAAMLQFGFIHMSNNSAKVLSNGESTLAMETRSQATTFGRAIEDLRTGVLLWRVWSLLSIQDIRARYRRSKFGQLWMTISMGVTIVALGIVYSVLFRQDPATYLPYLAVGHVIWAFLAALIIDSSTAFTGSSGYLQNSSLPKSIYILRVIGRNLIILGHNAILIPFVLLYAGLPISWHLILLIPNMLLFIAFAFFAGLGIAILCTRFRDLPQIIMNLMQVAFFLSPVIWKPEQLGGRVSAIVTWNPFSYLLDLLRSPLFNTAPAPETYAVVTLLVVASAAITLPLFSRFRARIVFWL</sequence>
<evidence type="ECO:0000256" key="5">
    <source>
        <dbReference type="ARBA" id="ARBA00022692"/>
    </source>
</evidence>
<dbReference type="OrthoDB" id="9796017at2"/>
<dbReference type="GO" id="GO:0015774">
    <property type="term" value="P:polysaccharide transport"/>
    <property type="evidence" value="ECO:0007669"/>
    <property type="project" value="UniProtKB-KW"/>
</dbReference>
<evidence type="ECO:0000313" key="12">
    <source>
        <dbReference type="Proteomes" id="UP000403266"/>
    </source>
</evidence>
<keyword evidence="8 9" id="KW-0472">Membrane</keyword>
<dbReference type="PANTHER" id="PTHR30413:SF10">
    <property type="entry name" value="CAPSULE POLYSACCHARIDE EXPORT INNER-MEMBRANE PROTEIN CTRC"/>
    <property type="match status" value="1"/>
</dbReference>
<accession>A0A5N7MJT4</accession>
<feature type="transmembrane region" description="Helical" evidence="9">
    <location>
        <begin position="226"/>
        <end position="245"/>
    </location>
</feature>
<keyword evidence="5 9" id="KW-0812">Transmembrane</keyword>
<evidence type="ECO:0000256" key="7">
    <source>
        <dbReference type="ARBA" id="ARBA00023047"/>
    </source>
</evidence>
<feature type="domain" description="ABC-2 type transporter transmembrane" evidence="10">
    <location>
        <begin position="73"/>
        <end position="275"/>
    </location>
</feature>
<dbReference type="Pfam" id="PF01061">
    <property type="entry name" value="ABC2_membrane"/>
    <property type="match status" value="1"/>
</dbReference>
<dbReference type="RefSeq" id="WP_152713069.1">
    <property type="nucleotide sequence ID" value="NZ_VOSJ01000065.1"/>
</dbReference>
<feature type="transmembrane region" description="Helical" evidence="9">
    <location>
        <begin position="91"/>
        <end position="113"/>
    </location>
</feature>
<evidence type="ECO:0000256" key="4">
    <source>
        <dbReference type="ARBA" id="ARBA00022475"/>
    </source>
</evidence>
<name>A0A5N7MJT4_9HYPH</name>
<protein>
    <submittedName>
        <fullName evidence="11">ABC transporter permease</fullName>
    </submittedName>
</protein>
<evidence type="ECO:0000259" key="10">
    <source>
        <dbReference type="Pfam" id="PF01061"/>
    </source>
</evidence>
<dbReference type="GO" id="GO:0140359">
    <property type="term" value="F:ABC-type transporter activity"/>
    <property type="evidence" value="ECO:0007669"/>
    <property type="project" value="InterPro"/>
</dbReference>
<evidence type="ECO:0000256" key="2">
    <source>
        <dbReference type="ARBA" id="ARBA00007783"/>
    </source>
</evidence>
<dbReference type="GO" id="GO:0015920">
    <property type="term" value="P:lipopolysaccharide transport"/>
    <property type="evidence" value="ECO:0007669"/>
    <property type="project" value="TreeGrafter"/>
</dbReference>
<proteinExistence type="inferred from homology"/>
<feature type="transmembrane region" description="Helical" evidence="9">
    <location>
        <begin position="283"/>
        <end position="302"/>
    </location>
</feature>
<evidence type="ECO:0000256" key="3">
    <source>
        <dbReference type="ARBA" id="ARBA00022448"/>
    </source>
</evidence>
<comment type="caution">
    <text evidence="11">The sequence shown here is derived from an EMBL/GenBank/DDBJ whole genome shotgun (WGS) entry which is preliminary data.</text>
</comment>
<dbReference type="GO" id="GO:0005886">
    <property type="term" value="C:plasma membrane"/>
    <property type="evidence" value="ECO:0007669"/>
    <property type="project" value="UniProtKB-SubCell"/>
</dbReference>
<evidence type="ECO:0000256" key="9">
    <source>
        <dbReference type="SAM" id="Phobius"/>
    </source>
</evidence>
<evidence type="ECO:0000313" key="11">
    <source>
        <dbReference type="EMBL" id="MPR26920.1"/>
    </source>
</evidence>
<keyword evidence="6 9" id="KW-1133">Transmembrane helix</keyword>
<comment type="similarity">
    <text evidence="2">Belongs to the ABC-2 integral membrane protein family.</text>
</comment>
<gene>
    <name evidence="11" type="ORF">FS320_17270</name>
</gene>
<keyword evidence="4" id="KW-1003">Cell membrane</keyword>
<keyword evidence="7" id="KW-0625">Polysaccharide transport</keyword>
<dbReference type="InterPro" id="IPR013525">
    <property type="entry name" value="ABC2_TM"/>
</dbReference>
<feature type="transmembrane region" description="Helical" evidence="9">
    <location>
        <begin position="195"/>
        <end position="219"/>
    </location>
</feature>
<dbReference type="PANTHER" id="PTHR30413">
    <property type="entry name" value="INNER MEMBRANE TRANSPORT PERMEASE"/>
    <property type="match status" value="1"/>
</dbReference>
<feature type="transmembrane region" description="Helical" evidence="9">
    <location>
        <begin position="170"/>
        <end position="189"/>
    </location>
</feature>
<dbReference type="Proteomes" id="UP000403266">
    <property type="component" value="Unassembled WGS sequence"/>
</dbReference>
<keyword evidence="12" id="KW-1185">Reference proteome</keyword>
<dbReference type="AlphaFoldDB" id="A0A5N7MJT4"/>
<evidence type="ECO:0000256" key="1">
    <source>
        <dbReference type="ARBA" id="ARBA00004651"/>
    </source>
</evidence>
<keyword evidence="3" id="KW-0813">Transport</keyword>
<evidence type="ECO:0000256" key="8">
    <source>
        <dbReference type="ARBA" id="ARBA00023136"/>
    </source>
</evidence>
<evidence type="ECO:0000256" key="6">
    <source>
        <dbReference type="ARBA" id="ARBA00022989"/>
    </source>
</evidence>